<protein>
    <recommendedName>
        <fullName evidence="2">DUF115 domain-containing protein</fullName>
    </recommendedName>
</protein>
<evidence type="ECO:0008006" key="2">
    <source>
        <dbReference type="Google" id="ProtNLM"/>
    </source>
</evidence>
<name>A0A5B8IGA8_9VIRU</name>
<proteinExistence type="predicted"/>
<reference evidence="1" key="1">
    <citation type="submission" date="2018-11" db="EMBL/GenBank/DDBJ databases">
        <title>A distinct lineage of giant viruses engineers rhodopsin photosystems in predatory marine eukaryotes.</title>
        <authorList>
            <person name="Needham D.M."/>
            <person name="Yoshizawa S."/>
            <person name="Hosaka T."/>
            <person name="Poirier C."/>
            <person name="Choi C.-J."/>
            <person name="Hehenberger E."/>
            <person name="Irwin N.A.T."/>
            <person name="Wilken S."/>
            <person name="Yung C.-M."/>
            <person name="Bachy C."/>
            <person name="Kurihara R."/>
            <person name="Nakajima Y."/>
            <person name="Kojima K."/>
            <person name="Kimura-Someya T."/>
            <person name="Leonard G."/>
            <person name="Malmstrom R.R."/>
            <person name="Mende D."/>
            <person name="Olson D.K."/>
            <person name="Sudo Y."/>
            <person name="Sudek S."/>
            <person name="Richards T.A."/>
            <person name="DeLong E.F."/>
            <person name="Keeling P.J."/>
            <person name="Santoro A.E."/>
            <person name="Shirouzu M."/>
            <person name="Iwasaki W."/>
            <person name="Worden A.Z."/>
        </authorList>
    </citation>
    <scope>NUCLEOTIDE SEQUENCE</scope>
</reference>
<dbReference type="EMBL" id="MK250087">
    <property type="protein sequence ID" value="QDY52117.1"/>
    <property type="molecule type" value="Genomic_DNA"/>
</dbReference>
<organism evidence="1">
    <name type="scientific">Mimiviridae sp. ChoanoV1</name>
    <dbReference type="NCBI Taxonomy" id="2596887"/>
    <lineage>
        <taxon>Viruses</taxon>
        <taxon>Varidnaviria</taxon>
        <taxon>Bamfordvirae</taxon>
        <taxon>Nucleocytoviricota</taxon>
        <taxon>Megaviricetes</taxon>
        <taxon>Imitervirales</taxon>
        <taxon>Schizomimiviridae</taxon>
    </lineage>
</organism>
<evidence type="ECO:0000313" key="1">
    <source>
        <dbReference type="EMBL" id="QDY52117.1"/>
    </source>
</evidence>
<sequence length="213" mass="25214">MINIIGNGPSLNTIDKTKIFNNNHETVSYNRAYIIYQKYNFNPTYYFCIDKAVLLNCLSDIKNLLNTKIKHFVLLECERTLDLNDNKKVTLIKKNDDNKNYFGDVATFSIYYLYKIGYKKFNVYGCDCSYIEDYHKLNVDVEYNNNDPARRIVLKPKKGSKDPNHFVDNYFDESTEYSVPRTKNHLQCWKSIIKIKDIKLNFKTKSIIEKYLD</sequence>
<gene>
    <name evidence="1" type="ORF">3_96</name>
</gene>
<accession>A0A5B8IGA8</accession>